<reference evidence="2 3" key="2">
    <citation type="submission" date="2022-06" db="EMBL/GenBank/DDBJ databases">
        <title>Genomic Encyclopedia of Type Strains, Phase I: the one thousand microbial genomes (KMG-I) project.</title>
        <authorList>
            <person name="Kyrpides N."/>
        </authorList>
    </citation>
    <scope>NUCLEOTIDE SEQUENCE [LARGE SCALE GENOMIC DNA]</scope>
    <source>
        <strain evidence="2 3">DSM 43889</strain>
    </source>
</reference>
<dbReference type="Proteomes" id="UP000791080">
    <property type="component" value="Unassembled WGS sequence"/>
</dbReference>
<feature type="transmembrane region" description="Helical" evidence="1">
    <location>
        <begin position="27"/>
        <end position="48"/>
    </location>
</feature>
<dbReference type="EMBL" id="AUBJ02000001">
    <property type="protein sequence ID" value="MCP2333332.1"/>
    <property type="molecule type" value="Genomic_DNA"/>
</dbReference>
<gene>
    <name evidence="2" type="ORF">G443_003602</name>
</gene>
<protein>
    <recommendedName>
        <fullName evidence="4">DUF4328 domain-containing protein</fullName>
    </recommendedName>
</protein>
<evidence type="ECO:0000313" key="2">
    <source>
        <dbReference type="EMBL" id="MCP2333332.1"/>
    </source>
</evidence>
<keyword evidence="1" id="KW-0472">Membrane</keyword>
<evidence type="ECO:0008006" key="4">
    <source>
        <dbReference type="Google" id="ProtNLM"/>
    </source>
</evidence>
<reference evidence="2 3" key="1">
    <citation type="submission" date="2013-07" db="EMBL/GenBank/DDBJ databases">
        <authorList>
            <consortium name="DOE Joint Genome Institute"/>
            <person name="Reeve W."/>
            <person name="Huntemann M."/>
            <person name="Han J."/>
            <person name="Chen A."/>
            <person name="Kyrpides N."/>
            <person name="Mavromatis K."/>
            <person name="Markowitz V."/>
            <person name="Palaniappan K."/>
            <person name="Ivanova N."/>
            <person name="Schaumberg A."/>
            <person name="Pati A."/>
            <person name="Liolios K."/>
            <person name="Nordberg H.P."/>
            <person name="Cantor M.N."/>
            <person name="Hua S.X."/>
            <person name="Woyke T."/>
        </authorList>
    </citation>
    <scope>NUCLEOTIDE SEQUENCE [LARGE SCALE GENOMIC DNA]</scope>
    <source>
        <strain evidence="2 3">DSM 43889</strain>
    </source>
</reference>
<feature type="transmembrane region" description="Helical" evidence="1">
    <location>
        <begin position="108"/>
        <end position="126"/>
    </location>
</feature>
<evidence type="ECO:0000256" key="1">
    <source>
        <dbReference type="SAM" id="Phobius"/>
    </source>
</evidence>
<keyword evidence="3" id="KW-1185">Reference proteome</keyword>
<comment type="caution">
    <text evidence="2">The sequence shown here is derived from an EMBL/GenBank/DDBJ whole genome shotgun (WGS) entry which is preliminary data.</text>
</comment>
<name>A0ABT1JLX3_ACTCY</name>
<keyword evidence="1" id="KW-1133">Transmembrane helix</keyword>
<sequence>MPPPPPLSPDEDGRSQPAMPTEVRVSFWIWIGSAVLNIVFNLLALTGLDELREEFRREGQANGLSPDEVDSVFNTAIGVTLVVALAIQALYVLFAFKMRDGRNWARAALTVLAVLNLLLFASAGGGNGMNTLFNMLPVVATVLLFLPNSNAYFQAHRRH</sequence>
<feature type="transmembrane region" description="Helical" evidence="1">
    <location>
        <begin position="72"/>
        <end position="96"/>
    </location>
</feature>
<accession>A0ABT1JLX3</accession>
<keyword evidence="1" id="KW-0812">Transmembrane</keyword>
<organism evidence="2 3">
    <name type="scientific">Actinoalloteichus caeruleus DSM 43889</name>
    <dbReference type="NCBI Taxonomy" id="1120930"/>
    <lineage>
        <taxon>Bacteria</taxon>
        <taxon>Bacillati</taxon>
        <taxon>Actinomycetota</taxon>
        <taxon>Actinomycetes</taxon>
        <taxon>Pseudonocardiales</taxon>
        <taxon>Pseudonocardiaceae</taxon>
        <taxon>Actinoalloteichus</taxon>
        <taxon>Actinoalloteichus cyanogriseus</taxon>
    </lineage>
</organism>
<feature type="transmembrane region" description="Helical" evidence="1">
    <location>
        <begin position="132"/>
        <end position="153"/>
    </location>
</feature>
<evidence type="ECO:0000313" key="3">
    <source>
        <dbReference type="Proteomes" id="UP000791080"/>
    </source>
</evidence>
<proteinExistence type="predicted"/>